<accession>A0A562QTM6</accession>
<feature type="region of interest" description="Disordered" evidence="8">
    <location>
        <begin position="91"/>
        <end position="120"/>
    </location>
</feature>
<evidence type="ECO:0000256" key="5">
    <source>
        <dbReference type="ARBA" id="ARBA00093765"/>
    </source>
</evidence>
<evidence type="ECO:0000256" key="4">
    <source>
        <dbReference type="ARBA" id="ARBA00023186"/>
    </source>
</evidence>
<keyword evidence="9" id="KW-0966">Cell projection</keyword>
<comment type="similarity">
    <text evidence="6">Belongs to the bacillales FliT family.</text>
</comment>
<name>A0A562QTM6_9BACI</name>
<dbReference type="EMBL" id="VLKZ01000001">
    <property type="protein sequence ID" value="TWI59963.1"/>
    <property type="molecule type" value="Genomic_DNA"/>
</dbReference>
<keyword evidence="3" id="KW-1005">Bacterial flagellum biogenesis</keyword>
<evidence type="ECO:0000256" key="2">
    <source>
        <dbReference type="ARBA" id="ARBA00022490"/>
    </source>
</evidence>
<comment type="subcellular location">
    <subcellularLocation>
        <location evidence="1">Cytoplasm</location>
        <location evidence="1">Cytosol</location>
    </subcellularLocation>
</comment>
<keyword evidence="10" id="KW-1185">Reference proteome</keyword>
<protein>
    <recommendedName>
        <fullName evidence="7">Flagellar protein FliT</fullName>
    </recommendedName>
</protein>
<evidence type="ECO:0000256" key="3">
    <source>
        <dbReference type="ARBA" id="ARBA00022795"/>
    </source>
</evidence>
<evidence type="ECO:0000256" key="1">
    <source>
        <dbReference type="ARBA" id="ARBA00004514"/>
    </source>
</evidence>
<keyword evidence="2" id="KW-0963">Cytoplasm</keyword>
<sequence length="120" mass="13980">MSAVKELYLQTKELLDFINEPFPKDDDARDQYIAQLDERLVKREPFIKQVDEDSLSDAEKQLGQELIKLNQQLTKRMEQVRTEIQGNLNQLKAKKATSRKYENPYDGPSTDGVFFDKRGV</sequence>
<gene>
    <name evidence="9" type="ORF">IQ10_00386</name>
</gene>
<keyword evidence="4" id="KW-0143">Chaperone</keyword>
<evidence type="ECO:0000256" key="6">
    <source>
        <dbReference type="ARBA" id="ARBA00093785"/>
    </source>
</evidence>
<evidence type="ECO:0000256" key="7">
    <source>
        <dbReference type="ARBA" id="ARBA00093797"/>
    </source>
</evidence>
<dbReference type="InterPro" id="IPR008622">
    <property type="entry name" value="FliT"/>
</dbReference>
<dbReference type="Proteomes" id="UP000315711">
    <property type="component" value="Unassembled WGS sequence"/>
</dbReference>
<dbReference type="RefSeq" id="WP_144448780.1">
    <property type="nucleotide sequence ID" value="NZ_VLKZ01000001.1"/>
</dbReference>
<proteinExistence type="inferred from homology"/>
<dbReference type="Pfam" id="PF05400">
    <property type="entry name" value="FliT"/>
    <property type="match status" value="1"/>
</dbReference>
<reference evidence="9 10" key="1">
    <citation type="journal article" date="2015" name="Stand. Genomic Sci.">
        <title>Genomic Encyclopedia of Bacterial and Archaeal Type Strains, Phase III: the genomes of soil and plant-associated and newly described type strains.</title>
        <authorList>
            <person name="Whitman W.B."/>
            <person name="Woyke T."/>
            <person name="Klenk H.P."/>
            <person name="Zhou Y."/>
            <person name="Lilburn T.G."/>
            <person name="Beck B.J."/>
            <person name="De Vos P."/>
            <person name="Vandamme P."/>
            <person name="Eisen J.A."/>
            <person name="Garrity G."/>
            <person name="Hugenholtz P."/>
            <person name="Kyrpides N.C."/>
        </authorList>
    </citation>
    <scope>NUCLEOTIDE SEQUENCE [LARGE SCALE GENOMIC DNA]</scope>
    <source>
        <strain evidence="9 10">CGMCC 1.10116</strain>
    </source>
</reference>
<dbReference type="AlphaFoldDB" id="A0A562QTM6"/>
<comment type="function">
    <text evidence="5">May act as an export chaperone for the filament capping protein FliD.</text>
</comment>
<evidence type="ECO:0000313" key="9">
    <source>
        <dbReference type="EMBL" id="TWI59963.1"/>
    </source>
</evidence>
<evidence type="ECO:0000313" key="10">
    <source>
        <dbReference type="Proteomes" id="UP000315711"/>
    </source>
</evidence>
<keyword evidence="9" id="KW-0282">Flagellum</keyword>
<keyword evidence="9" id="KW-0969">Cilium</keyword>
<comment type="caution">
    <text evidence="9">The sequence shown here is derived from an EMBL/GenBank/DDBJ whole genome shotgun (WGS) entry which is preliminary data.</text>
</comment>
<dbReference type="OrthoDB" id="2353131at2"/>
<organism evidence="9 10">
    <name type="scientific">Halalkalibacter nanhaiisediminis</name>
    <dbReference type="NCBI Taxonomy" id="688079"/>
    <lineage>
        <taxon>Bacteria</taxon>
        <taxon>Bacillati</taxon>
        <taxon>Bacillota</taxon>
        <taxon>Bacilli</taxon>
        <taxon>Bacillales</taxon>
        <taxon>Bacillaceae</taxon>
        <taxon>Halalkalibacter</taxon>
    </lineage>
</organism>
<evidence type="ECO:0000256" key="8">
    <source>
        <dbReference type="SAM" id="MobiDB-lite"/>
    </source>
</evidence>